<dbReference type="RefSeq" id="WP_382404110.1">
    <property type="nucleotide sequence ID" value="NZ_JBHSWH010000001.1"/>
</dbReference>
<protein>
    <submittedName>
        <fullName evidence="2">Helix-turn-helix domain-containing protein</fullName>
    </submittedName>
</protein>
<gene>
    <name evidence="2" type="ORF">ACFQDH_19865</name>
</gene>
<organism evidence="2 3">
    <name type="scientific">Flexivirga alba</name>
    <dbReference type="NCBI Taxonomy" id="702742"/>
    <lineage>
        <taxon>Bacteria</taxon>
        <taxon>Bacillati</taxon>
        <taxon>Actinomycetota</taxon>
        <taxon>Actinomycetes</taxon>
        <taxon>Micrococcales</taxon>
        <taxon>Dermacoccaceae</taxon>
        <taxon>Flexivirga</taxon>
    </lineage>
</organism>
<name>A0ABW2AKH7_9MICO</name>
<evidence type="ECO:0000259" key="1">
    <source>
        <dbReference type="PROSITE" id="PS50943"/>
    </source>
</evidence>
<reference evidence="3" key="1">
    <citation type="journal article" date="2019" name="Int. J. Syst. Evol. Microbiol.">
        <title>The Global Catalogue of Microorganisms (GCM) 10K type strain sequencing project: providing services to taxonomists for standard genome sequencing and annotation.</title>
        <authorList>
            <consortium name="The Broad Institute Genomics Platform"/>
            <consortium name="The Broad Institute Genome Sequencing Center for Infectious Disease"/>
            <person name="Wu L."/>
            <person name="Ma J."/>
        </authorList>
    </citation>
    <scope>NUCLEOTIDE SEQUENCE [LARGE SCALE GENOMIC DNA]</scope>
    <source>
        <strain evidence="3">CCUG 58127</strain>
    </source>
</reference>
<evidence type="ECO:0000313" key="3">
    <source>
        <dbReference type="Proteomes" id="UP001596298"/>
    </source>
</evidence>
<dbReference type="SUPFAM" id="SSF47413">
    <property type="entry name" value="lambda repressor-like DNA-binding domains"/>
    <property type="match status" value="1"/>
</dbReference>
<dbReference type="Proteomes" id="UP001596298">
    <property type="component" value="Unassembled WGS sequence"/>
</dbReference>
<dbReference type="InterPro" id="IPR001387">
    <property type="entry name" value="Cro/C1-type_HTH"/>
</dbReference>
<keyword evidence="3" id="KW-1185">Reference proteome</keyword>
<dbReference type="PROSITE" id="PS50943">
    <property type="entry name" value="HTH_CROC1"/>
    <property type="match status" value="1"/>
</dbReference>
<proteinExistence type="predicted"/>
<feature type="domain" description="HTH cro/C1-type" evidence="1">
    <location>
        <begin position="21"/>
        <end position="79"/>
    </location>
</feature>
<evidence type="ECO:0000313" key="2">
    <source>
        <dbReference type="EMBL" id="MFC6707439.1"/>
    </source>
</evidence>
<dbReference type="EMBL" id="JBHSWH010000001">
    <property type="protein sequence ID" value="MFC6707439.1"/>
    <property type="molecule type" value="Genomic_DNA"/>
</dbReference>
<accession>A0ABW2AKH7</accession>
<sequence length="125" mass="13542">MSAIDVSDLGARRHLTVSQRLRERRRSLGLTQKQVITRLRRLGVVSSNKALSSLEHGAGLDVAKLPELAIALDCSVTWLLGLTSDPHRWEPDTDLHGQVADADAPDQVGPAFRGPCILGPLSSQM</sequence>
<comment type="caution">
    <text evidence="2">The sequence shown here is derived from an EMBL/GenBank/DDBJ whole genome shotgun (WGS) entry which is preliminary data.</text>
</comment>
<dbReference type="Gene3D" id="1.10.260.40">
    <property type="entry name" value="lambda repressor-like DNA-binding domains"/>
    <property type="match status" value="1"/>
</dbReference>
<dbReference type="CDD" id="cd00093">
    <property type="entry name" value="HTH_XRE"/>
    <property type="match status" value="1"/>
</dbReference>
<dbReference type="InterPro" id="IPR010982">
    <property type="entry name" value="Lambda_DNA-bd_dom_sf"/>
</dbReference>